<comment type="caution">
    <text evidence="1">The sequence shown here is derived from an EMBL/GenBank/DDBJ whole genome shotgun (WGS) entry which is preliminary data.</text>
</comment>
<reference evidence="1 2" key="1">
    <citation type="submission" date="2019-04" db="EMBL/GenBank/DDBJ databases">
        <title>High contiguity whole genome sequence and gene annotation resource for two Venturia nashicola isolates.</title>
        <authorList>
            <person name="Prokchorchik M."/>
            <person name="Won K."/>
            <person name="Lee Y."/>
            <person name="Choi E.D."/>
            <person name="Segonzac C."/>
            <person name="Sohn K.H."/>
        </authorList>
    </citation>
    <scope>NUCLEOTIDE SEQUENCE [LARGE SCALE GENOMIC DNA]</scope>
    <source>
        <strain evidence="1 2">PRI2</strain>
    </source>
</reference>
<name>A0A4Z1NDT8_9PEZI</name>
<dbReference type="EMBL" id="SNSC02000025">
    <property type="protein sequence ID" value="TID13677.1"/>
    <property type="molecule type" value="Genomic_DNA"/>
</dbReference>
<protein>
    <submittedName>
        <fullName evidence="1">Uncharacterized protein</fullName>
    </submittedName>
</protein>
<gene>
    <name evidence="1" type="ORF">E6O75_ATG01655</name>
</gene>
<dbReference type="Proteomes" id="UP000298493">
    <property type="component" value="Unassembled WGS sequence"/>
</dbReference>
<organism evidence="1 2">
    <name type="scientific">Venturia nashicola</name>
    <dbReference type="NCBI Taxonomy" id="86259"/>
    <lineage>
        <taxon>Eukaryota</taxon>
        <taxon>Fungi</taxon>
        <taxon>Dikarya</taxon>
        <taxon>Ascomycota</taxon>
        <taxon>Pezizomycotina</taxon>
        <taxon>Dothideomycetes</taxon>
        <taxon>Pleosporomycetidae</taxon>
        <taxon>Venturiales</taxon>
        <taxon>Venturiaceae</taxon>
        <taxon>Venturia</taxon>
    </lineage>
</organism>
<dbReference type="AlphaFoldDB" id="A0A4Z1NDT8"/>
<evidence type="ECO:0000313" key="1">
    <source>
        <dbReference type="EMBL" id="TID13677.1"/>
    </source>
</evidence>
<sequence>MNECLENHEKCAKRASVDGAIKDASPCGTTEDTYLSKVLDIKVSLVNENNKFGQISGGSITMGGLLALFDTFKVGSTSSAYDANAVYDTWADENADQQDLRCLLIMKKKVKAYGKFHWSHVFFQGLIIEKVNEEGLNVYKRMALYLQYCELMTK</sequence>
<evidence type="ECO:0000313" key="2">
    <source>
        <dbReference type="Proteomes" id="UP000298493"/>
    </source>
</evidence>
<accession>A0A4Z1NDT8</accession>
<keyword evidence="2" id="KW-1185">Reference proteome</keyword>
<proteinExistence type="predicted"/>